<evidence type="ECO:0000313" key="2">
    <source>
        <dbReference type="EMBL" id="EGR52920.1"/>
    </source>
</evidence>
<gene>
    <name evidence="2" type="ORF">TRIREDRAFT_102935</name>
</gene>
<dbReference type="OrthoDB" id="5428890at2759"/>
<dbReference type="RefSeq" id="XP_006961751.1">
    <property type="nucleotide sequence ID" value="XM_006961689.1"/>
</dbReference>
<dbReference type="Proteomes" id="UP000008984">
    <property type="component" value="Unassembled WGS sequence"/>
</dbReference>
<keyword evidence="1" id="KW-1133">Transmembrane helix</keyword>
<protein>
    <submittedName>
        <fullName evidence="2">Predicted protein</fullName>
    </submittedName>
</protein>
<dbReference type="GeneID" id="18480504"/>
<keyword evidence="1" id="KW-0472">Membrane</keyword>
<dbReference type="HOGENOM" id="CLU_053383_0_0_1"/>
<dbReference type="eggNOG" id="ENOG502SK62">
    <property type="taxonomic scope" value="Eukaryota"/>
</dbReference>
<reference evidence="2 3" key="1">
    <citation type="journal article" date="2008" name="Nat. Biotechnol.">
        <title>Genome sequencing and analysis of the biomass-degrading fungus Trichoderma reesei (syn. Hypocrea jecorina).</title>
        <authorList>
            <person name="Martinez D."/>
            <person name="Berka R.M."/>
            <person name="Henrissat B."/>
            <person name="Saloheimo M."/>
            <person name="Arvas M."/>
            <person name="Baker S.E."/>
            <person name="Chapman J."/>
            <person name="Chertkov O."/>
            <person name="Coutinho P.M."/>
            <person name="Cullen D."/>
            <person name="Danchin E.G."/>
            <person name="Grigoriev I.V."/>
            <person name="Harris P."/>
            <person name="Jackson M."/>
            <person name="Kubicek C.P."/>
            <person name="Han C.S."/>
            <person name="Ho I."/>
            <person name="Larrondo L.F."/>
            <person name="de Leon A.L."/>
            <person name="Magnuson J.K."/>
            <person name="Merino S."/>
            <person name="Misra M."/>
            <person name="Nelson B."/>
            <person name="Putnam N."/>
            <person name="Robbertse B."/>
            <person name="Salamov A.A."/>
            <person name="Schmoll M."/>
            <person name="Terry A."/>
            <person name="Thayer N."/>
            <person name="Westerholm-Parvinen A."/>
            <person name="Schoch C.L."/>
            <person name="Yao J."/>
            <person name="Barabote R."/>
            <person name="Nelson M.A."/>
            <person name="Detter C."/>
            <person name="Bruce D."/>
            <person name="Kuske C.R."/>
            <person name="Xie G."/>
            <person name="Richardson P."/>
            <person name="Rokhsar D.S."/>
            <person name="Lucas S.M."/>
            <person name="Rubin E.M."/>
            <person name="Dunn-Coleman N."/>
            <person name="Ward M."/>
            <person name="Brettin T.S."/>
        </authorList>
    </citation>
    <scope>NUCLEOTIDE SEQUENCE [LARGE SCALE GENOMIC DNA]</scope>
    <source>
        <strain evidence="2 3">QM6a</strain>
    </source>
</reference>
<accession>G0R8P6</accession>
<organism evidence="3">
    <name type="scientific">Hypocrea jecorina (strain QM6a)</name>
    <name type="common">Trichoderma reesei</name>
    <dbReference type="NCBI Taxonomy" id="431241"/>
    <lineage>
        <taxon>Eukaryota</taxon>
        <taxon>Fungi</taxon>
        <taxon>Dikarya</taxon>
        <taxon>Ascomycota</taxon>
        <taxon>Pezizomycotina</taxon>
        <taxon>Sordariomycetes</taxon>
        <taxon>Hypocreomycetidae</taxon>
        <taxon>Hypocreales</taxon>
        <taxon>Hypocreaceae</taxon>
        <taxon>Trichoderma</taxon>
    </lineage>
</organism>
<sequence>MTSNNRYTPLRRFPFSASAQEEMLNVLWEASGGHESMTPYLEYHQQLAKGPRIDNPAEVSAKSCSDLVSIAKAILSGVPKDDILAHQQQIASTTKCLSTAAEIEHDIDMCARLLTMTQVNHCGSSCGLAGTTAVPWTKVSLKDAFSCHFYTQRTLQADQMRLSKDFTAWHLSRIAGVDIRWTANLADHLRFVDHDQAVFVFHCASFLQVHINMNNSPFPECLIQETLNTIGLLFPSHDDKTTRWLKSLAEIDPQLMRCDSIERHKLRFGDFNYWHDRLVILKQVLDDSSPSTLSQRWHDRRNCLRWYTFWIAIPLFAITVFFGIVHSVEAAVQIYLTCKSGALGT</sequence>
<evidence type="ECO:0000313" key="3">
    <source>
        <dbReference type="Proteomes" id="UP000008984"/>
    </source>
</evidence>
<proteinExistence type="predicted"/>
<name>G0R8P6_HYPJQ</name>
<keyword evidence="1" id="KW-0812">Transmembrane</keyword>
<evidence type="ECO:0000256" key="1">
    <source>
        <dbReference type="SAM" id="Phobius"/>
    </source>
</evidence>
<dbReference type="VEuPathDB" id="FungiDB:TRIREDRAFT_102935"/>
<keyword evidence="3" id="KW-1185">Reference proteome</keyword>
<dbReference type="KEGG" id="tre:TRIREDRAFT_102935"/>
<dbReference type="EMBL" id="GL985056">
    <property type="protein sequence ID" value="EGR52920.1"/>
    <property type="molecule type" value="Genomic_DNA"/>
</dbReference>
<dbReference type="AlphaFoldDB" id="G0R8P6"/>
<feature type="transmembrane region" description="Helical" evidence="1">
    <location>
        <begin position="306"/>
        <end position="325"/>
    </location>
</feature>